<organism evidence="1 2">
    <name type="scientific">Coptis chinensis</name>
    <dbReference type="NCBI Taxonomy" id="261450"/>
    <lineage>
        <taxon>Eukaryota</taxon>
        <taxon>Viridiplantae</taxon>
        <taxon>Streptophyta</taxon>
        <taxon>Embryophyta</taxon>
        <taxon>Tracheophyta</taxon>
        <taxon>Spermatophyta</taxon>
        <taxon>Magnoliopsida</taxon>
        <taxon>Ranunculales</taxon>
        <taxon>Ranunculaceae</taxon>
        <taxon>Coptidoideae</taxon>
        <taxon>Coptis</taxon>
    </lineage>
</organism>
<proteinExistence type="predicted"/>
<reference evidence="1 2" key="1">
    <citation type="submission" date="2020-10" db="EMBL/GenBank/DDBJ databases">
        <title>The Coptis chinensis genome and diversification of protoberbering-type alkaloids.</title>
        <authorList>
            <person name="Wang B."/>
            <person name="Shu S."/>
            <person name="Song C."/>
            <person name="Liu Y."/>
        </authorList>
    </citation>
    <scope>NUCLEOTIDE SEQUENCE [LARGE SCALE GENOMIC DNA]</scope>
    <source>
        <strain evidence="1">HL-2020</strain>
        <tissue evidence="1">Leaf</tissue>
    </source>
</reference>
<keyword evidence="2" id="KW-1185">Reference proteome</keyword>
<dbReference type="AlphaFoldDB" id="A0A835IYA2"/>
<gene>
    <name evidence="1" type="ORF">IFM89_025123</name>
</gene>
<name>A0A835IYA2_9MAGN</name>
<dbReference type="EMBL" id="JADFTS010000001">
    <property type="protein sequence ID" value="KAF9625638.1"/>
    <property type="molecule type" value="Genomic_DNA"/>
</dbReference>
<sequence length="186" mass="21113">MSLPPTPNRFRALEEADTLLKGNWADQVDEWHAGQLKEGIQAPVTEPLIKPPTLLPPLLSRHGFSTNFLHNDTPQRTQAEVEKLEFEIFGSQAQHIKLLKEELEQILKAQESDPLDPTLHQMEFDKATEIEEAVKISTAMAKEKSRVSDALEGEQNSAYFYAIIKMRLARAQLTTIKNREGTILKR</sequence>
<evidence type="ECO:0000313" key="1">
    <source>
        <dbReference type="EMBL" id="KAF9625638.1"/>
    </source>
</evidence>
<accession>A0A835IYA2</accession>
<evidence type="ECO:0000313" key="2">
    <source>
        <dbReference type="Proteomes" id="UP000631114"/>
    </source>
</evidence>
<comment type="caution">
    <text evidence="1">The sequence shown here is derived from an EMBL/GenBank/DDBJ whole genome shotgun (WGS) entry which is preliminary data.</text>
</comment>
<protein>
    <submittedName>
        <fullName evidence="1">Uncharacterized protein</fullName>
    </submittedName>
</protein>
<dbReference type="Proteomes" id="UP000631114">
    <property type="component" value="Unassembled WGS sequence"/>
</dbReference>